<keyword evidence="10 16" id="KW-0472">Membrane</keyword>
<dbReference type="AlphaFoldDB" id="A0A3Q3WSE5"/>
<feature type="chain" id="PRO_5018554554" description="Glypican-1" evidence="17">
    <location>
        <begin position="21"/>
        <end position="516"/>
    </location>
</feature>
<keyword evidence="19" id="KW-1185">Reference proteome</keyword>
<reference evidence="18" key="2">
    <citation type="submission" date="2025-09" db="UniProtKB">
        <authorList>
            <consortium name="Ensembl"/>
        </authorList>
    </citation>
    <scope>IDENTIFICATION</scope>
</reference>
<accession>A0A3Q3WSE5</accession>
<evidence type="ECO:0000256" key="14">
    <source>
        <dbReference type="ARBA" id="ARBA00023288"/>
    </source>
</evidence>
<evidence type="ECO:0000256" key="11">
    <source>
        <dbReference type="ARBA" id="ARBA00023157"/>
    </source>
</evidence>
<comment type="function">
    <text evidence="16">Cell surface proteoglycan.</text>
</comment>
<evidence type="ECO:0000256" key="7">
    <source>
        <dbReference type="ARBA" id="ARBA00022622"/>
    </source>
</evidence>
<comment type="subcellular location">
    <subcellularLocation>
        <location evidence="2 16">Cell membrane</location>
        <topology evidence="2 16">Lipid-anchor</topology>
        <topology evidence="2 16">GPI-anchor</topology>
    </subcellularLocation>
    <subcellularLocation>
        <location evidence="1">Secreted</location>
        <location evidence="1">Extracellular space</location>
    </subcellularLocation>
</comment>
<dbReference type="GO" id="GO:0017134">
    <property type="term" value="F:fibroblast growth factor binding"/>
    <property type="evidence" value="ECO:0007669"/>
    <property type="project" value="TreeGrafter"/>
</dbReference>
<dbReference type="GO" id="GO:0098552">
    <property type="term" value="C:side of membrane"/>
    <property type="evidence" value="ECO:0007669"/>
    <property type="project" value="UniProtKB-KW"/>
</dbReference>
<sequence length="516" mass="57961">MDSFIVMALALSSLTAPSFGDKGTSKARSCSDIRLFYSGKGFSLDGVPQSEISGEHLRICPQGYTCCTSDMEDKLAVLSRREMEGLLKEDGRSLQTTLTGQYKVFDGHLLELLNSSAMSLHETFTQTWGIVYSQNSQVFSELYTDLKHYYRGSNVNLEEVLNEFWARLMEKLFYQANKQYLIGEDYLECVSKQLETLRPFGDTPRGMKTTVTHTFVAARSFIQGLVVSGDVVRKVSQVLLSQECMRAIMRMTYCPHCRGMPSARPCANYCSNVMKGCLANQADLNTEWRHLAETMIQVADRLDGPSGVEMVILTLPYRISEAMFTMMENIETINSKVRAHQTVQIVSDVTTKLKYLQPYWVSLPNVLCSDRVATGTGAEDKCWNGMNRARYLPEVMGDGLASQINNPEVEIDITKPDMTIRQQIMQLKIMTHRLKNALNGQDVDFQDTSDDISGSGSGMCADNMCHRDPQLIVPATDQTTLYQYPPENKRVKSSANHNLPCIAINLLLLSVLLLRR</sequence>
<dbReference type="GO" id="GO:0005886">
    <property type="term" value="C:plasma membrane"/>
    <property type="evidence" value="ECO:0007669"/>
    <property type="project" value="UniProtKB-SubCell"/>
</dbReference>
<dbReference type="Proteomes" id="UP000261620">
    <property type="component" value="Unplaced"/>
</dbReference>
<dbReference type="PROSITE" id="PS01207">
    <property type="entry name" value="GLYPICAN"/>
    <property type="match status" value="1"/>
</dbReference>
<protein>
    <recommendedName>
        <fullName evidence="4">Glypican-1</fullName>
    </recommendedName>
</protein>
<evidence type="ECO:0000256" key="17">
    <source>
        <dbReference type="SAM" id="SignalP"/>
    </source>
</evidence>
<evidence type="ECO:0000256" key="3">
    <source>
        <dbReference type="ARBA" id="ARBA00010260"/>
    </source>
</evidence>
<dbReference type="InterPro" id="IPR001863">
    <property type="entry name" value="Glypican"/>
</dbReference>
<name>A0A3Q3WSE5_MOLML</name>
<keyword evidence="7 16" id="KW-0336">GPI-anchor</keyword>
<evidence type="ECO:0000256" key="15">
    <source>
        <dbReference type="RuleBase" id="RU003518"/>
    </source>
</evidence>
<keyword evidence="14 16" id="KW-0449">Lipoprotein</keyword>
<evidence type="ECO:0000256" key="2">
    <source>
        <dbReference type="ARBA" id="ARBA00004609"/>
    </source>
</evidence>
<keyword evidence="9 16" id="KW-0654">Proteoglycan</keyword>
<dbReference type="GO" id="GO:0045202">
    <property type="term" value="C:synapse"/>
    <property type="evidence" value="ECO:0007669"/>
    <property type="project" value="TreeGrafter"/>
</dbReference>
<keyword evidence="5" id="KW-1003">Cell membrane</keyword>
<keyword evidence="11" id="KW-1015">Disulfide bond</keyword>
<evidence type="ECO:0000256" key="5">
    <source>
        <dbReference type="ARBA" id="ARBA00022475"/>
    </source>
</evidence>
<reference evidence="18" key="1">
    <citation type="submission" date="2025-08" db="UniProtKB">
        <authorList>
            <consortium name="Ensembl"/>
        </authorList>
    </citation>
    <scope>IDENTIFICATION</scope>
</reference>
<dbReference type="GO" id="GO:0005576">
    <property type="term" value="C:extracellular region"/>
    <property type="evidence" value="ECO:0007669"/>
    <property type="project" value="UniProtKB-SubCell"/>
</dbReference>
<comment type="similarity">
    <text evidence="3 15">Belongs to the glypican family.</text>
</comment>
<keyword evidence="8 17" id="KW-0732">Signal</keyword>
<evidence type="ECO:0000256" key="16">
    <source>
        <dbReference type="RuleBase" id="RU003519"/>
    </source>
</evidence>
<dbReference type="GO" id="GO:0009986">
    <property type="term" value="C:cell surface"/>
    <property type="evidence" value="ECO:0007669"/>
    <property type="project" value="TreeGrafter"/>
</dbReference>
<evidence type="ECO:0000256" key="8">
    <source>
        <dbReference type="ARBA" id="ARBA00022729"/>
    </source>
</evidence>
<dbReference type="GO" id="GO:0016477">
    <property type="term" value="P:cell migration"/>
    <property type="evidence" value="ECO:0007669"/>
    <property type="project" value="TreeGrafter"/>
</dbReference>
<keyword evidence="13 16" id="KW-0357">Heparan sulfate</keyword>
<dbReference type="PANTHER" id="PTHR10822:SF8">
    <property type="entry name" value="GLYPICAN-1"/>
    <property type="match status" value="1"/>
</dbReference>
<evidence type="ECO:0000256" key="10">
    <source>
        <dbReference type="ARBA" id="ARBA00023136"/>
    </source>
</evidence>
<dbReference type="STRING" id="94237.ENSMMOP00000015347"/>
<keyword evidence="12" id="KW-0325">Glycoprotein</keyword>
<feature type="signal peptide" evidence="17">
    <location>
        <begin position="1"/>
        <end position="20"/>
    </location>
</feature>
<dbReference type="Pfam" id="PF01153">
    <property type="entry name" value="Glypican"/>
    <property type="match status" value="2"/>
</dbReference>
<evidence type="ECO:0000256" key="1">
    <source>
        <dbReference type="ARBA" id="ARBA00004239"/>
    </source>
</evidence>
<dbReference type="InterPro" id="IPR019803">
    <property type="entry name" value="Glypican_CS"/>
</dbReference>
<dbReference type="GO" id="GO:0040037">
    <property type="term" value="P:negative regulation of fibroblast growth factor receptor signaling pathway"/>
    <property type="evidence" value="ECO:0007669"/>
    <property type="project" value="TreeGrafter"/>
</dbReference>
<evidence type="ECO:0000256" key="12">
    <source>
        <dbReference type="ARBA" id="ARBA00023180"/>
    </source>
</evidence>
<evidence type="ECO:0000256" key="9">
    <source>
        <dbReference type="ARBA" id="ARBA00022974"/>
    </source>
</evidence>
<evidence type="ECO:0000256" key="4">
    <source>
        <dbReference type="ARBA" id="ARBA00014714"/>
    </source>
</evidence>
<evidence type="ECO:0000256" key="13">
    <source>
        <dbReference type="ARBA" id="ARBA00023207"/>
    </source>
</evidence>
<dbReference type="PANTHER" id="PTHR10822">
    <property type="entry name" value="GLYPICAN"/>
    <property type="match status" value="1"/>
</dbReference>
<evidence type="ECO:0000256" key="6">
    <source>
        <dbReference type="ARBA" id="ARBA00022525"/>
    </source>
</evidence>
<organism evidence="18 19">
    <name type="scientific">Mola mola</name>
    <name type="common">Ocean sunfish</name>
    <name type="synonym">Tetraodon mola</name>
    <dbReference type="NCBI Taxonomy" id="94237"/>
    <lineage>
        <taxon>Eukaryota</taxon>
        <taxon>Metazoa</taxon>
        <taxon>Chordata</taxon>
        <taxon>Craniata</taxon>
        <taxon>Vertebrata</taxon>
        <taxon>Euteleostomi</taxon>
        <taxon>Actinopterygii</taxon>
        <taxon>Neopterygii</taxon>
        <taxon>Teleostei</taxon>
        <taxon>Neoteleostei</taxon>
        <taxon>Acanthomorphata</taxon>
        <taxon>Eupercaria</taxon>
        <taxon>Tetraodontiformes</taxon>
        <taxon>Molidae</taxon>
        <taxon>Mola</taxon>
    </lineage>
</organism>
<evidence type="ECO:0000313" key="19">
    <source>
        <dbReference type="Proteomes" id="UP000261620"/>
    </source>
</evidence>
<dbReference type="Ensembl" id="ENSMMOT00000015600.1">
    <property type="protein sequence ID" value="ENSMMOP00000015347.1"/>
    <property type="gene ID" value="ENSMMOG00000011713.1"/>
</dbReference>
<evidence type="ECO:0000313" key="18">
    <source>
        <dbReference type="Ensembl" id="ENSMMOP00000015347.1"/>
    </source>
</evidence>
<proteinExistence type="inferred from homology"/>
<dbReference type="OMA" id="CMRAIMR"/>
<dbReference type="GO" id="GO:1905475">
    <property type="term" value="P:regulation of protein localization to membrane"/>
    <property type="evidence" value="ECO:0007669"/>
    <property type="project" value="TreeGrafter"/>
</dbReference>
<keyword evidence="6" id="KW-0964">Secreted</keyword>